<proteinExistence type="predicted"/>
<evidence type="ECO:0000313" key="2">
    <source>
        <dbReference type="Proteomes" id="UP001354989"/>
    </source>
</evidence>
<dbReference type="Proteomes" id="UP001354989">
    <property type="component" value="Plasmid pPP6"/>
</dbReference>
<sequence>MDANIYSYKEENNIFLIKRQSKHFNLPNNNYELLVSKKF</sequence>
<dbReference type="EMBL" id="AP025298">
    <property type="protein sequence ID" value="BDD02144.1"/>
    <property type="molecule type" value="Genomic_DNA"/>
</dbReference>
<gene>
    <name evidence="1" type="ORF">PEPS_44240</name>
</gene>
<organism evidence="1 2">
    <name type="scientific">Persicobacter psychrovividus</name>
    <dbReference type="NCBI Taxonomy" id="387638"/>
    <lineage>
        <taxon>Bacteria</taxon>
        <taxon>Pseudomonadati</taxon>
        <taxon>Bacteroidota</taxon>
        <taxon>Cytophagia</taxon>
        <taxon>Cytophagales</taxon>
        <taxon>Persicobacteraceae</taxon>
        <taxon>Persicobacter</taxon>
    </lineage>
</organism>
<keyword evidence="2" id="KW-1185">Reference proteome</keyword>
<accession>A0ABN6LKN1</accession>
<protein>
    <submittedName>
        <fullName evidence="1">Uncharacterized protein</fullName>
    </submittedName>
</protein>
<name>A0ABN6LKN1_9BACT</name>
<reference evidence="1 2" key="1">
    <citation type="submission" date="2021-12" db="EMBL/GenBank/DDBJ databases">
        <title>Genome sequencing of bacteria with rrn-lacking chromosome and rrn-plasmid.</title>
        <authorList>
            <person name="Anda M."/>
            <person name="Iwasaki W."/>
        </authorList>
    </citation>
    <scope>NUCLEOTIDE SEQUENCE [LARGE SCALE GENOMIC DNA]</scope>
    <source>
        <strain evidence="1 2">NBRC 101262</strain>
        <plasmid evidence="1 2">pPP6</plasmid>
    </source>
</reference>
<keyword evidence="1" id="KW-0614">Plasmid</keyword>
<evidence type="ECO:0000313" key="1">
    <source>
        <dbReference type="EMBL" id="BDD02144.1"/>
    </source>
</evidence>
<geneLocation type="plasmid" evidence="1 2">
    <name>pPP6</name>
</geneLocation>